<dbReference type="InterPro" id="IPR050682">
    <property type="entry name" value="ModA/WtpA"/>
</dbReference>
<evidence type="ECO:0000256" key="2">
    <source>
        <dbReference type="ARBA" id="ARBA00022723"/>
    </source>
</evidence>
<protein>
    <submittedName>
        <fullName evidence="5">Molybdate ABC transporter substrate-binding protein</fullName>
    </submittedName>
</protein>
<evidence type="ECO:0000313" key="5">
    <source>
        <dbReference type="EMBL" id="KAB7886474.1"/>
    </source>
</evidence>
<dbReference type="GO" id="GO:0030973">
    <property type="term" value="F:molybdate ion binding"/>
    <property type="evidence" value="ECO:0007669"/>
    <property type="project" value="TreeGrafter"/>
</dbReference>
<proteinExistence type="inferred from homology"/>
<dbReference type="SUPFAM" id="SSF53850">
    <property type="entry name" value="Periplasmic binding protein-like II"/>
    <property type="match status" value="1"/>
</dbReference>
<evidence type="ECO:0000256" key="3">
    <source>
        <dbReference type="ARBA" id="ARBA00022729"/>
    </source>
</evidence>
<reference evidence="7 8" key="1">
    <citation type="submission" date="2019-10" db="EMBL/GenBank/DDBJ databases">
        <title>Poseidonibacter ostreae sp. nov., isolated from the gut of the Ostrea denselamellosa.</title>
        <authorList>
            <person name="Choi A."/>
        </authorList>
    </citation>
    <scope>NUCLEOTIDE SEQUENCE [LARGE SCALE GENOMIC DNA]</scope>
    <source>
        <strain evidence="5 8">SJOD-M-33</strain>
        <strain evidence="6 7">SJOD-M-5</strain>
    </source>
</reference>
<keyword evidence="2 4" id="KW-0479">Metal-binding</keyword>
<evidence type="ECO:0000313" key="6">
    <source>
        <dbReference type="EMBL" id="KAB7891834.1"/>
    </source>
</evidence>
<sequence length="267" mass="30268">MSSFKVIFVFMILISSFSYAKAKTELLFYIGITMVNPIKELSNNFEKKYDCKINILQGGSEDLYNSIKSSNQGDLYLPGSLSYRTKYLKEKLLLDSKFVGFNKLSLLVKKGNPKNIKASLSELTNENLNVVLGNDQSSSVGKASKKVLVKNKLYKKAILNTLFLASDSRNLINSIKEGKADLILNWHATTFWDGNKNFVEPLVLEDKYTNKSALVLNLLETSTNKELTRKFMDYASSLEGRKVFEKYGFLDINDINNFEKIALDVEK</sequence>
<evidence type="ECO:0000313" key="7">
    <source>
        <dbReference type="Proteomes" id="UP000461010"/>
    </source>
</evidence>
<dbReference type="Proteomes" id="UP000472839">
    <property type="component" value="Unassembled WGS sequence"/>
</dbReference>
<dbReference type="AlphaFoldDB" id="A0A6L4WQS2"/>
<comment type="similarity">
    <text evidence="1">Belongs to the bacterial solute-binding protein ModA family.</text>
</comment>
<dbReference type="PIRSF" id="PIRSF004846">
    <property type="entry name" value="ModA"/>
    <property type="match status" value="1"/>
</dbReference>
<dbReference type="NCBIfam" id="TIGR01256">
    <property type="entry name" value="modA"/>
    <property type="match status" value="1"/>
</dbReference>
<evidence type="ECO:0000256" key="4">
    <source>
        <dbReference type="PIRSR" id="PIRSR004846-1"/>
    </source>
</evidence>
<dbReference type="RefSeq" id="WP_152189036.1">
    <property type="nucleotide sequence ID" value="NZ_WFKI01000004.1"/>
</dbReference>
<keyword evidence="3" id="KW-0732">Signal</keyword>
<dbReference type="Pfam" id="PF13531">
    <property type="entry name" value="SBP_bac_11"/>
    <property type="match status" value="1"/>
</dbReference>
<dbReference type="Gene3D" id="3.40.190.10">
    <property type="entry name" value="Periplasmic binding protein-like II"/>
    <property type="match status" value="2"/>
</dbReference>
<feature type="binding site" evidence="4">
    <location>
        <position position="60"/>
    </location>
    <ligand>
        <name>molybdate</name>
        <dbReference type="ChEBI" id="CHEBI:36264"/>
    </ligand>
</feature>
<name>A0A6L4WQS2_9BACT</name>
<dbReference type="EMBL" id="WFKK01000041">
    <property type="protein sequence ID" value="KAB7886474.1"/>
    <property type="molecule type" value="Genomic_DNA"/>
</dbReference>
<organism evidence="5 8">
    <name type="scientific">Poseidonibacter ostreae</name>
    <dbReference type="NCBI Taxonomy" id="2654171"/>
    <lineage>
        <taxon>Bacteria</taxon>
        <taxon>Pseudomonadati</taxon>
        <taxon>Campylobacterota</taxon>
        <taxon>Epsilonproteobacteria</taxon>
        <taxon>Campylobacterales</taxon>
        <taxon>Arcobacteraceae</taxon>
        <taxon>Poseidonibacter</taxon>
    </lineage>
</organism>
<keyword evidence="7" id="KW-1185">Reference proteome</keyword>
<dbReference type="PANTHER" id="PTHR30632">
    <property type="entry name" value="MOLYBDATE-BINDING PERIPLASMIC PROTEIN"/>
    <property type="match status" value="1"/>
</dbReference>
<dbReference type="EMBL" id="WFKJ01000011">
    <property type="protein sequence ID" value="KAB7891834.1"/>
    <property type="molecule type" value="Genomic_DNA"/>
</dbReference>
<evidence type="ECO:0000313" key="8">
    <source>
        <dbReference type="Proteomes" id="UP000472839"/>
    </source>
</evidence>
<dbReference type="InterPro" id="IPR005950">
    <property type="entry name" value="ModA"/>
</dbReference>
<dbReference type="Proteomes" id="UP000461010">
    <property type="component" value="Unassembled WGS sequence"/>
</dbReference>
<accession>A0A6L4WQS2</accession>
<dbReference type="PANTHER" id="PTHR30632:SF0">
    <property type="entry name" value="SULFATE-BINDING PROTEIN"/>
    <property type="match status" value="1"/>
</dbReference>
<keyword evidence="4" id="KW-0500">Molybdenum</keyword>
<dbReference type="GO" id="GO:0015689">
    <property type="term" value="P:molybdate ion transport"/>
    <property type="evidence" value="ECO:0007669"/>
    <property type="project" value="InterPro"/>
</dbReference>
<gene>
    <name evidence="5" type="primary">modA</name>
    <name evidence="6" type="ORF">GBG18_05205</name>
    <name evidence="5" type="ORF">GBG19_12150</name>
</gene>
<dbReference type="GO" id="GO:0046872">
    <property type="term" value="F:metal ion binding"/>
    <property type="evidence" value="ECO:0007669"/>
    <property type="project" value="UniProtKB-KW"/>
</dbReference>
<comment type="caution">
    <text evidence="5">The sequence shown here is derived from an EMBL/GenBank/DDBJ whole genome shotgun (WGS) entry which is preliminary data.</text>
</comment>
<evidence type="ECO:0000256" key="1">
    <source>
        <dbReference type="ARBA" id="ARBA00009175"/>
    </source>
</evidence>